<keyword evidence="10" id="KW-0807">Transducer</keyword>
<dbReference type="InterPro" id="IPR000276">
    <property type="entry name" value="GPCR_Rhodpsn"/>
</dbReference>
<evidence type="ECO:0000256" key="6">
    <source>
        <dbReference type="ARBA" id="ARBA00023136"/>
    </source>
</evidence>
<feature type="transmembrane region" description="Helical" evidence="12">
    <location>
        <begin position="88"/>
        <end position="108"/>
    </location>
</feature>
<dbReference type="Pfam" id="PF00001">
    <property type="entry name" value="7tm_1"/>
    <property type="match status" value="1"/>
</dbReference>
<evidence type="ECO:0000313" key="14">
    <source>
        <dbReference type="EMBL" id="KAK3747532.1"/>
    </source>
</evidence>
<comment type="subcellular location">
    <subcellularLocation>
        <location evidence="1">Cell membrane</location>
        <topology evidence="1">Multi-pass membrane protein</topology>
    </subcellularLocation>
</comment>
<dbReference type="SUPFAM" id="SSF81321">
    <property type="entry name" value="Family A G protein-coupled receptor-like"/>
    <property type="match status" value="1"/>
</dbReference>
<sequence>MILWYYYDEADTLDYNYSFHDEASLDSIIGTLCLFLNDTDLPDRCNASDEDNSQPVAYVPKDLDYGQDAGEDMFYRKMGLSLANQKTLPVLYCLIMATALLGNSLVLMTVGCKKSLWKPMYIFIISLAVSDIVLCLSCIPINIALIVTTEWTLGSATCKSLPFFMNLGSNCSMLTLCFMAGERFMAIVHPLKFNAMHTVGKTFLILLIVWMVAIATSAPFALYYHPSELCGRYFPSGECAKYHTVCLKSSSRYFDLGKLHWLSFLILFLLPALVMLVAYSIIIYNLWVKRPSVTMLSISSQRTRMKQKAVKMLVLVVVLYLVSWSPLQVFTLVLRESDTIKASQVLGLKYYLECLAFSSTAFNPMVYAFLNQTFRNNFRAFLLRKWRRVAPLNTARDGHAQERADAFKTGSSNFDAGNGTQNGLKAENYRESRRTKTTNI</sequence>
<feature type="transmembrane region" description="Helical" evidence="12">
    <location>
        <begin position="202"/>
        <end position="224"/>
    </location>
</feature>
<protein>
    <recommendedName>
        <fullName evidence="13">G-protein coupled receptors family 1 profile domain-containing protein</fullName>
    </recommendedName>
</protein>
<feature type="domain" description="G-protein coupled receptors family 1 profile" evidence="13">
    <location>
        <begin position="102"/>
        <end position="367"/>
    </location>
</feature>
<dbReference type="EMBL" id="JAWDGP010006081">
    <property type="protein sequence ID" value="KAK3747532.1"/>
    <property type="molecule type" value="Genomic_DNA"/>
</dbReference>
<dbReference type="PROSITE" id="PS50262">
    <property type="entry name" value="G_PROTEIN_RECEP_F1_2"/>
    <property type="match status" value="1"/>
</dbReference>
<dbReference type="AlphaFoldDB" id="A0AAE0YJ68"/>
<keyword evidence="4 12" id="KW-1133">Transmembrane helix</keyword>
<evidence type="ECO:0000256" key="2">
    <source>
        <dbReference type="ARBA" id="ARBA00022475"/>
    </source>
</evidence>
<feature type="transmembrane region" description="Helical" evidence="12">
    <location>
        <begin position="163"/>
        <end position="181"/>
    </location>
</feature>
<dbReference type="PANTHER" id="PTHR45695:SF23">
    <property type="entry name" value="GALANIN-LIKE G-PROTEIN COUPLED RECEPTOR NPR-9"/>
    <property type="match status" value="1"/>
</dbReference>
<gene>
    <name evidence="14" type="ORF">RRG08_030065</name>
</gene>
<evidence type="ECO:0000256" key="12">
    <source>
        <dbReference type="SAM" id="Phobius"/>
    </source>
</evidence>
<dbReference type="PRINTS" id="PR00237">
    <property type="entry name" value="GPCRRHODOPSN"/>
</dbReference>
<organism evidence="14 15">
    <name type="scientific">Elysia crispata</name>
    <name type="common">lettuce slug</name>
    <dbReference type="NCBI Taxonomy" id="231223"/>
    <lineage>
        <taxon>Eukaryota</taxon>
        <taxon>Metazoa</taxon>
        <taxon>Spiralia</taxon>
        <taxon>Lophotrochozoa</taxon>
        <taxon>Mollusca</taxon>
        <taxon>Gastropoda</taxon>
        <taxon>Heterobranchia</taxon>
        <taxon>Euthyneura</taxon>
        <taxon>Panpulmonata</taxon>
        <taxon>Sacoglossa</taxon>
        <taxon>Placobranchoidea</taxon>
        <taxon>Plakobranchidae</taxon>
        <taxon>Elysia</taxon>
    </lineage>
</organism>
<evidence type="ECO:0000256" key="10">
    <source>
        <dbReference type="ARBA" id="ARBA00023224"/>
    </source>
</evidence>
<accession>A0AAE0YJ68</accession>
<keyword evidence="2" id="KW-1003">Cell membrane</keyword>
<proteinExistence type="predicted"/>
<dbReference type="Gene3D" id="1.20.1070.10">
    <property type="entry name" value="Rhodopsin 7-helix transmembrane proteins"/>
    <property type="match status" value="1"/>
</dbReference>
<dbReference type="InterPro" id="IPR017452">
    <property type="entry name" value="GPCR_Rhodpsn_7TM"/>
</dbReference>
<feature type="transmembrane region" description="Helical" evidence="12">
    <location>
        <begin position="261"/>
        <end position="288"/>
    </location>
</feature>
<keyword evidence="5" id="KW-0297">G-protein coupled receptor</keyword>
<keyword evidence="15" id="KW-1185">Reference proteome</keyword>
<dbReference type="GO" id="GO:0005886">
    <property type="term" value="C:plasma membrane"/>
    <property type="evidence" value="ECO:0007669"/>
    <property type="project" value="UniProtKB-SubCell"/>
</dbReference>
<feature type="transmembrane region" description="Helical" evidence="12">
    <location>
        <begin position="350"/>
        <end position="370"/>
    </location>
</feature>
<evidence type="ECO:0000259" key="13">
    <source>
        <dbReference type="PROSITE" id="PS50262"/>
    </source>
</evidence>
<keyword evidence="6 12" id="KW-0472">Membrane</keyword>
<evidence type="ECO:0000256" key="9">
    <source>
        <dbReference type="ARBA" id="ARBA00023180"/>
    </source>
</evidence>
<feature type="transmembrane region" description="Helical" evidence="12">
    <location>
        <begin position="309"/>
        <end position="330"/>
    </location>
</feature>
<dbReference type="Proteomes" id="UP001283361">
    <property type="component" value="Unassembled WGS sequence"/>
</dbReference>
<evidence type="ECO:0000256" key="7">
    <source>
        <dbReference type="ARBA" id="ARBA00023157"/>
    </source>
</evidence>
<evidence type="ECO:0000256" key="5">
    <source>
        <dbReference type="ARBA" id="ARBA00023040"/>
    </source>
</evidence>
<evidence type="ECO:0000256" key="11">
    <source>
        <dbReference type="SAM" id="MobiDB-lite"/>
    </source>
</evidence>
<feature type="transmembrane region" description="Helical" evidence="12">
    <location>
        <begin position="120"/>
        <end position="143"/>
    </location>
</feature>
<dbReference type="GO" id="GO:0004930">
    <property type="term" value="F:G protein-coupled receptor activity"/>
    <property type="evidence" value="ECO:0007669"/>
    <property type="project" value="UniProtKB-KW"/>
</dbReference>
<evidence type="ECO:0000256" key="8">
    <source>
        <dbReference type="ARBA" id="ARBA00023170"/>
    </source>
</evidence>
<evidence type="ECO:0000256" key="3">
    <source>
        <dbReference type="ARBA" id="ARBA00022692"/>
    </source>
</evidence>
<dbReference type="PANTHER" id="PTHR45695">
    <property type="entry name" value="LEUCOKININ RECEPTOR-RELATED"/>
    <property type="match status" value="1"/>
</dbReference>
<keyword evidence="7" id="KW-1015">Disulfide bond</keyword>
<reference evidence="14" key="1">
    <citation type="journal article" date="2023" name="G3 (Bethesda)">
        <title>A reference genome for the long-term kleptoplast-retaining sea slug Elysia crispata morphotype clarki.</title>
        <authorList>
            <person name="Eastman K.E."/>
            <person name="Pendleton A.L."/>
            <person name="Shaikh M.A."/>
            <person name="Suttiyut T."/>
            <person name="Ogas R."/>
            <person name="Tomko P."/>
            <person name="Gavelis G."/>
            <person name="Widhalm J.R."/>
            <person name="Wisecaver J.H."/>
        </authorList>
    </citation>
    <scope>NUCLEOTIDE SEQUENCE</scope>
    <source>
        <strain evidence="14">ECLA1</strain>
    </source>
</reference>
<evidence type="ECO:0000256" key="4">
    <source>
        <dbReference type="ARBA" id="ARBA00022989"/>
    </source>
</evidence>
<keyword evidence="9" id="KW-0325">Glycoprotein</keyword>
<feature type="region of interest" description="Disordered" evidence="11">
    <location>
        <begin position="416"/>
        <end position="440"/>
    </location>
</feature>
<dbReference type="SMART" id="SM01381">
    <property type="entry name" value="7TM_GPCR_Srsx"/>
    <property type="match status" value="1"/>
</dbReference>
<keyword evidence="8" id="KW-0675">Receptor</keyword>
<comment type="caution">
    <text evidence="14">The sequence shown here is derived from an EMBL/GenBank/DDBJ whole genome shotgun (WGS) entry which is preliminary data.</text>
</comment>
<evidence type="ECO:0000313" key="15">
    <source>
        <dbReference type="Proteomes" id="UP001283361"/>
    </source>
</evidence>
<name>A0AAE0YJ68_9GAST</name>
<keyword evidence="3 12" id="KW-0812">Transmembrane</keyword>
<evidence type="ECO:0000256" key="1">
    <source>
        <dbReference type="ARBA" id="ARBA00004651"/>
    </source>
</evidence>